<dbReference type="InterPro" id="IPR048011">
    <property type="entry name" value="NTP-PPase_MazG-like_C"/>
</dbReference>
<proteinExistence type="predicted"/>
<dbReference type="PANTHER" id="PTHR30522">
    <property type="entry name" value="NUCLEOSIDE TRIPHOSPHATE PYROPHOSPHOHYDROLASE"/>
    <property type="match status" value="1"/>
</dbReference>
<dbReference type="GO" id="GO:0046076">
    <property type="term" value="P:dTTP catabolic process"/>
    <property type="evidence" value="ECO:0007669"/>
    <property type="project" value="TreeGrafter"/>
</dbReference>
<accession>A0A0F9NJQ9</accession>
<organism evidence="2">
    <name type="scientific">marine sediment metagenome</name>
    <dbReference type="NCBI Taxonomy" id="412755"/>
    <lineage>
        <taxon>unclassified sequences</taxon>
        <taxon>metagenomes</taxon>
        <taxon>ecological metagenomes</taxon>
    </lineage>
</organism>
<protein>
    <recommendedName>
        <fullName evidence="1">NTP pyrophosphohydrolase MazG-like domain-containing protein</fullName>
    </recommendedName>
</protein>
<dbReference type="InterPro" id="IPR011551">
    <property type="entry name" value="NTP_PyrPHydrolase_MazG"/>
</dbReference>
<gene>
    <name evidence="2" type="ORF">LCGC14_0958840</name>
</gene>
<dbReference type="EMBL" id="LAZR01003456">
    <property type="protein sequence ID" value="KKN18134.1"/>
    <property type="molecule type" value="Genomic_DNA"/>
</dbReference>
<dbReference type="GO" id="GO:0046081">
    <property type="term" value="P:dUTP catabolic process"/>
    <property type="evidence" value="ECO:0007669"/>
    <property type="project" value="TreeGrafter"/>
</dbReference>
<reference evidence="2" key="1">
    <citation type="journal article" date="2015" name="Nature">
        <title>Complex archaea that bridge the gap between prokaryotes and eukaryotes.</title>
        <authorList>
            <person name="Spang A."/>
            <person name="Saw J.H."/>
            <person name="Jorgensen S.L."/>
            <person name="Zaremba-Niedzwiedzka K."/>
            <person name="Martijn J."/>
            <person name="Lind A.E."/>
            <person name="van Eijk R."/>
            <person name="Schleper C."/>
            <person name="Guy L."/>
            <person name="Ettema T.J."/>
        </authorList>
    </citation>
    <scope>NUCLEOTIDE SEQUENCE</scope>
</reference>
<dbReference type="CDD" id="cd11529">
    <property type="entry name" value="NTP-PPase_MazG_Cterm"/>
    <property type="match status" value="1"/>
</dbReference>
<comment type="caution">
    <text evidence="2">The sequence shown here is derived from an EMBL/GenBank/DDBJ whole genome shotgun (WGS) entry which is preliminary data.</text>
</comment>
<name>A0A0F9NJQ9_9ZZZZ</name>
<evidence type="ECO:0000259" key="1">
    <source>
        <dbReference type="Pfam" id="PF03819"/>
    </source>
</evidence>
<sequence length="139" mass="15991">MSERRLLDQLDNDAVSGLELAIEMQKKASSVGFDWTNIDGVFDKIHEELNELQHEVKQGTDKAKCIDEFGDILFACCNLARHLDIDPKTAIDSTNRKFYRRFNYVETRVVSTGKTLEGTELSILDSLWDEAKQLEKRHE</sequence>
<feature type="domain" description="NTP pyrophosphohydrolase MazG-like" evidence="1">
    <location>
        <begin position="44"/>
        <end position="104"/>
    </location>
</feature>
<evidence type="ECO:0000313" key="2">
    <source>
        <dbReference type="EMBL" id="KKN18134.1"/>
    </source>
</evidence>
<dbReference type="GO" id="GO:0046047">
    <property type="term" value="P:TTP catabolic process"/>
    <property type="evidence" value="ECO:0007669"/>
    <property type="project" value="TreeGrafter"/>
</dbReference>
<dbReference type="GO" id="GO:0006203">
    <property type="term" value="P:dGTP catabolic process"/>
    <property type="evidence" value="ECO:0007669"/>
    <property type="project" value="TreeGrafter"/>
</dbReference>
<dbReference type="Pfam" id="PF03819">
    <property type="entry name" value="MazG"/>
    <property type="match status" value="1"/>
</dbReference>
<dbReference type="GO" id="GO:0047429">
    <property type="term" value="F:nucleoside triphosphate diphosphatase activity"/>
    <property type="evidence" value="ECO:0007669"/>
    <property type="project" value="InterPro"/>
</dbReference>
<dbReference type="FunFam" id="1.10.287.1080:FF:000003">
    <property type="entry name" value="Nucleoside triphosphate pyrophosphohydrolase"/>
    <property type="match status" value="1"/>
</dbReference>
<dbReference type="AlphaFoldDB" id="A0A0F9NJQ9"/>
<dbReference type="GO" id="GO:0046052">
    <property type="term" value="P:UTP catabolic process"/>
    <property type="evidence" value="ECO:0007669"/>
    <property type="project" value="TreeGrafter"/>
</dbReference>
<dbReference type="SUPFAM" id="SSF101386">
    <property type="entry name" value="all-alpha NTP pyrophosphatases"/>
    <property type="match status" value="1"/>
</dbReference>
<dbReference type="Gene3D" id="1.10.287.1080">
    <property type="entry name" value="MazG-like"/>
    <property type="match status" value="1"/>
</dbReference>
<dbReference type="GO" id="GO:0046061">
    <property type="term" value="P:dATP catabolic process"/>
    <property type="evidence" value="ECO:0007669"/>
    <property type="project" value="TreeGrafter"/>
</dbReference>
<dbReference type="PANTHER" id="PTHR30522:SF0">
    <property type="entry name" value="NUCLEOSIDE TRIPHOSPHATE PYROPHOSPHOHYDROLASE"/>
    <property type="match status" value="1"/>
</dbReference>
<dbReference type="InterPro" id="IPR004518">
    <property type="entry name" value="MazG-like_dom"/>
</dbReference>